<gene>
    <name evidence="1" type="ORF">CLCR_05309</name>
</gene>
<sequence length="77" mass="8781">MPFFSKVFKSREGQVKKNAAPVANGDSHKKPQWSDAWVRTRVDPEEVAELLHLCTAELKSRGRPPPCRECRLNAHLK</sequence>
<dbReference type="AlphaFoldDB" id="A0A1C1CK20"/>
<dbReference type="VEuPathDB" id="FungiDB:CLCR_05309"/>
<organism evidence="1 2">
    <name type="scientific">Cladophialophora carrionii</name>
    <dbReference type="NCBI Taxonomy" id="86049"/>
    <lineage>
        <taxon>Eukaryota</taxon>
        <taxon>Fungi</taxon>
        <taxon>Dikarya</taxon>
        <taxon>Ascomycota</taxon>
        <taxon>Pezizomycotina</taxon>
        <taxon>Eurotiomycetes</taxon>
        <taxon>Chaetothyriomycetidae</taxon>
        <taxon>Chaetothyriales</taxon>
        <taxon>Herpotrichiellaceae</taxon>
        <taxon>Cladophialophora</taxon>
    </lineage>
</organism>
<reference evidence="2" key="1">
    <citation type="submission" date="2015-07" db="EMBL/GenBank/DDBJ databases">
        <authorList>
            <person name="Teixeira M.M."/>
            <person name="Souza R.C."/>
            <person name="Almeida L.G."/>
            <person name="Vicente V.A."/>
            <person name="de Hoog S."/>
            <person name="Bocca A.L."/>
            <person name="de Almeida S.R."/>
            <person name="Vasconcelos A.T."/>
            <person name="Felipe M.S."/>
        </authorList>
    </citation>
    <scope>NUCLEOTIDE SEQUENCE [LARGE SCALE GENOMIC DNA]</scope>
    <source>
        <strain evidence="2">KSF</strain>
    </source>
</reference>
<comment type="caution">
    <text evidence="1">The sequence shown here is derived from an EMBL/GenBank/DDBJ whole genome shotgun (WGS) entry which is preliminary data.</text>
</comment>
<dbReference type="EMBL" id="LGRB01000011">
    <property type="protein sequence ID" value="OCT48875.1"/>
    <property type="molecule type" value="Genomic_DNA"/>
</dbReference>
<proteinExistence type="predicted"/>
<accession>A0A1C1CK20</accession>
<protein>
    <submittedName>
        <fullName evidence="1">Uncharacterized protein</fullName>
    </submittedName>
</protein>
<keyword evidence="2" id="KW-1185">Reference proteome</keyword>
<name>A0A1C1CK20_9EURO</name>
<dbReference type="STRING" id="86049.A0A1C1CK20"/>
<dbReference type="VEuPathDB" id="FungiDB:G647_03031"/>
<evidence type="ECO:0000313" key="1">
    <source>
        <dbReference type="EMBL" id="OCT48875.1"/>
    </source>
</evidence>
<dbReference type="Proteomes" id="UP000094526">
    <property type="component" value="Unassembled WGS sequence"/>
</dbReference>
<evidence type="ECO:0000313" key="2">
    <source>
        <dbReference type="Proteomes" id="UP000094526"/>
    </source>
</evidence>